<dbReference type="Pfam" id="PF01408">
    <property type="entry name" value="GFO_IDH_MocA"/>
    <property type="match status" value="1"/>
</dbReference>
<dbReference type="PANTHER" id="PTHR43818">
    <property type="entry name" value="BCDNA.GH03377"/>
    <property type="match status" value="1"/>
</dbReference>
<dbReference type="PANTHER" id="PTHR43818:SF11">
    <property type="entry name" value="BCDNA.GH03377"/>
    <property type="match status" value="1"/>
</dbReference>
<evidence type="ECO:0000256" key="1">
    <source>
        <dbReference type="ARBA" id="ARBA00023002"/>
    </source>
</evidence>
<keyword evidence="1" id="KW-0560">Oxidoreductase</keyword>
<dbReference type="EMBL" id="FXAU01000004">
    <property type="protein sequence ID" value="SMG35944.1"/>
    <property type="molecule type" value="Genomic_DNA"/>
</dbReference>
<reference evidence="4 5" key="1">
    <citation type="submission" date="2017-04" db="EMBL/GenBank/DDBJ databases">
        <authorList>
            <person name="Afonso C.L."/>
            <person name="Miller P.J."/>
            <person name="Scott M.A."/>
            <person name="Spackman E."/>
            <person name="Goraichik I."/>
            <person name="Dimitrov K.M."/>
            <person name="Suarez D.L."/>
            <person name="Swayne D.E."/>
        </authorList>
    </citation>
    <scope>NUCLEOTIDE SEQUENCE [LARGE SCALE GENOMIC DNA]</scope>
    <source>
        <strain evidence="4 5">DSM 22418</strain>
    </source>
</reference>
<dbReference type="InterPro" id="IPR036291">
    <property type="entry name" value="NAD(P)-bd_dom_sf"/>
</dbReference>
<keyword evidence="5" id="KW-1185">Reference proteome</keyword>
<evidence type="ECO:0000313" key="4">
    <source>
        <dbReference type="EMBL" id="SMG35944.1"/>
    </source>
</evidence>
<feature type="domain" description="Putative oxidoreductase C-terminal" evidence="3">
    <location>
        <begin position="157"/>
        <end position="435"/>
    </location>
</feature>
<dbReference type="InterPro" id="IPR000683">
    <property type="entry name" value="Gfo/Idh/MocA-like_OxRdtase_N"/>
</dbReference>
<dbReference type="Pfam" id="PF16490">
    <property type="entry name" value="Oxidoreduct_C"/>
    <property type="match status" value="1"/>
</dbReference>
<dbReference type="Gene3D" id="3.30.360.10">
    <property type="entry name" value="Dihydrodipicolinate Reductase, domain 2"/>
    <property type="match status" value="1"/>
</dbReference>
<protein>
    <submittedName>
        <fullName evidence="4">Oxidoreductase family, NAD-binding Rossmann fold</fullName>
    </submittedName>
</protein>
<proteinExistence type="predicted"/>
<sequence length="437" mass="50060">MEENKSGDRLRLVVLDPGHFHASLIQKNKLHEVDTQIYVYAPVGPEVQAYLNLVRGYNERTADPTAWKMKVYTNADFLEQMKRDKMGDVVVLAGNNKKKTDYIYQSIDASLHVLSDKPMAINKEGFEELHRAFELAEDKGVLLYDIMTERYNIFSILQKELVQSPMVFGALQKGSLEEPAILKKSVHHFYKNVSGKPLIRPNWYYDVEQEGDGIVDVTTHGIDLVQWQCFPEVVFDYKRDVEIWKATRYPTLISKAQYQMSTGDSEFADFLEKDIKQGQLTVYANGEIDYTLKGTHVKVAVEWNFQADPGNGDTHLSQIRGTQCVVAIKQGKAEDFAPTLYIEPNAGKHFSAEEKERIHRGFAAIEKLYPGIALHDFGDGFRVAIPDRLREGHEEHFAHVANKFFDYVKRGKLPAWEKSYMLTKYYITTMALEKATK</sequence>
<dbReference type="RefSeq" id="WP_234991229.1">
    <property type="nucleotide sequence ID" value="NZ_FXAU01000004.1"/>
</dbReference>
<dbReference type="Gene3D" id="3.40.50.720">
    <property type="entry name" value="NAD(P)-binding Rossmann-like Domain"/>
    <property type="match status" value="1"/>
</dbReference>
<dbReference type="Proteomes" id="UP000192980">
    <property type="component" value="Unassembled WGS sequence"/>
</dbReference>
<dbReference type="GO" id="GO:0000166">
    <property type="term" value="F:nucleotide binding"/>
    <property type="evidence" value="ECO:0007669"/>
    <property type="project" value="InterPro"/>
</dbReference>
<accession>A0A1X7K530</accession>
<dbReference type="STRING" id="561061.SAMN05660862_2565"/>
<evidence type="ECO:0000259" key="3">
    <source>
        <dbReference type="Pfam" id="PF16490"/>
    </source>
</evidence>
<dbReference type="SUPFAM" id="SSF51735">
    <property type="entry name" value="NAD(P)-binding Rossmann-fold domains"/>
    <property type="match status" value="1"/>
</dbReference>
<gene>
    <name evidence="4" type="ORF">SAMN05660862_2565</name>
</gene>
<feature type="domain" description="Gfo/Idh/MocA-like oxidoreductase N-terminal" evidence="2">
    <location>
        <begin position="65"/>
        <end position="143"/>
    </location>
</feature>
<dbReference type="InterPro" id="IPR050463">
    <property type="entry name" value="Gfo/Idh/MocA_oxidrdct_glycsds"/>
</dbReference>
<name>A0A1X7K530_9SPHI</name>
<dbReference type="GO" id="GO:0016491">
    <property type="term" value="F:oxidoreductase activity"/>
    <property type="evidence" value="ECO:0007669"/>
    <property type="project" value="UniProtKB-KW"/>
</dbReference>
<dbReference type="InterPro" id="IPR032459">
    <property type="entry name" value="Oxidoreduct_C"/>
</dbReference>
<dbReference type="AlphaFoldDB" id="A0A1X7K530"/>
<evidence type="ECO:0000259" key="2">
    <source>
        <dbReference type="Pfam" id="PF01408"/>
    </source>
</evidence>
<organism evidence="4 5">
    <name type="scientific">Sphingobacterium psychroaquaticum</name>
    <dbReference type="NCBI Taxonomy" id="561061"/>
    <lineage>
        <taxon>Bacteria</taxon>
        <taxon>Pseudomonadati</taxon>
        <taxon>Bacteroidota</taxon>
        <taxon>Sphingobacteriia</taxon>
        <taxon>Sphingobacteriales</taxon>
        <taxon>Sphingobacteriaceae</taxon>
        <taxon>Sphingobacterium</taxon>
    </lineage>
</organism>
<evidence type="ECO:0000313" key="5">
    <source>
        <dbReference type="Proteomes" id="UP000192980"/>
    </source>
</evidence>